<accession>A0A3D8QRH0</accession>
<dbReference type="InterPro" id="IPR013087">
    <property type="entry name" value="Znf_C2H2_type"/>
</dbReference>
<reference evidence="3 4" key="1">
    <citation type="journal article" date="2018" name="IMA Fungus">
        <title>IMA Genome-F 9: Draft genome sequence of Annulohypoxylon stygium, Aspergillus mulundensis, Berkeleyomyces basicola (syn. Thielaviopsis basicola), Ceratocystis smalleyi, two Cercospora beticola strains, Coleophoma cylindrospora, Fusarium fracticaudum, Phialophora cf. hyalina, and Morchella septimelata.</title>
        <authorList>
            <person name="Wingfield B.D."/>
            <person name="Bills G.F."/>
            <person name="Dong Y."/>
            <person name="Huang W."/>
            <person name="Nel W.J."/>
            <person name="Swalarsk-Parry B.S."/>
            <person name="Vaghefi N."/>
            <person name="Wilken P.M."/>
            <person name="An Z."/>
            <person name="de Beer Z.W."/>
            <person name="De Vos L."/>
            <person name="Chen L."/>
            <person name="Duong T.A."/>
            <person name="Gao Y."/>
            <person name="Hammerbacher A."/>
            <person name="Kikkert J.R."/>
            <person name="Li Y."/>
            <person name="Li H."/>
            <person name="Li K."/>
            <person name="Li Q."/>
            <person name="Liu X."/>
            <person name="Ma X."/>
            <person name="Naidoo K."/>
            <person name="Pethybridge S.J."/>
            <person name="Sun J."/>
            <person name="Steenkamp E.T."/>
            <person name="van der Nest M.A."/>
            <person name="van Wyk S."/>
            <person name="Wingfield M.J."/>
            <person name="Xiong C."/>
            <person name="Yue Q."/>
            <person name="Zhang X."/>
        </authorList>
    </citation>
    <scope>NUCLEOTIDE SEQUENCE [LARGE SCALE GENOMIC DNA]</scope>
    <source>
        <strain evidence="3 4">BP5796</strain>
    </source>
</reference>
<feature type="region of interest" description="Disordered" evidence="1">
    <location>
        <begin position="120"/>
        <end position="144"/>
    </location>
</feature>
<evidence type="ECO:0000256" key="1">
    <source>
        <dbReference type="SAM" id="MobiDB-lite"/>
    </source>
</evidence>
<dbReference type="InterPro" id="IPR059095">
    <property type="entry name" value="Znf_C2H2_17_2nd"/>
</dbReference>
<comment type="caution">
    <text evidence="3">The sequence shown here is derived from an EMBL/GenBank/DDBJ whole genome shotgun (WGS) entry which is preliminary data.</text>
</comment>
<feature type="region of interest" description="Disordered" evidence="1">
    <location>
        <begin position="231"/>
        <end position="278"/>
    </location>
</feature>
<dbReference type="Pfam" id="PF26177">
    <property type="entry name" value="zf_C2H2_17_1st"/>
    <property type="match status" value="1"/>
</dbReference>
<feature type="domain" description="C2H2-type" evidence="2">
    <location>
        <begin position="145"/>
        <end position="171"/>
    </location>
</feature>
<organism evidence="3 4">
    <name type="scientific">Coleophoma crateriformis</name>
    <dbReference type="NCBI Taxonomy" id="565419"/>
    <lineage>
        <taxon>Eukaryota</taxon>
        <taxon>Fungi</taxon>
        <taxon>Dikarya</taxon>
        <taxon>Ascomycota</taxon>
        <taxon>Pezizomycotina</taxon>
        <taxon>Leotiomycetes</taxon>
        <taxon>Helotiales</taxon>
        <taxon>Dermateaceae</taxon>
        <taxon>Coleophoma</taxon>
    </lineage>
</organism>
<gene>
    <name evidence="3" type="ORF">BP5796_10596</name>
</gene>
<feature type="domain" description="C2H2-type" evidence="2">
    <location>
        <begin position="175"/>
        <end position="201"/>
    </location>
</feature>
<feature type="domain" description="C2H2-type" evidence="2">
    <location>
        <begin position="206"/>
        <end position="234"/>
    </location>
</feature>
<dbReference type="EMBL" id="PDLN01000016">
    <property type="protein sequence ID" value="RDW64094.1"/>
    <property type="molecule type" value="Genomic_DNA"/>
</dbReference>
<dbReference type="Gene3D" id="3.30.160.60">
    <property type="entry name" value="Classic Zinc Finger"/>
    <property type="match status" value="1"/>
</dbReference>
<protein>
    <recommendedName>
        <fullName evidence="2">C2H2-type domain-containing protein</fullName>
    </recommendedName>
</protein>
<evidence type="ECO:0000259" key="2">
    <source>
        <dbReference type="SMART" id="SM00355"/>
    </source>
</evidence>
<evidence type="ECO:0000313" key="3">
    <source>
        <dbReference type="EMBL" id="RDW64094.1"/>
    </source>
</evidence>
<dbReference type="Pfam" id="PF26176">
    <property type="entry name" value="zf_C2H2_17_2"/>
    <property type="match status" value="1"/>
</dbReference>
<dbReference type="AlphaFoldDB" id="A0A3D8QRH0"/>
<sequence length="313" mass="35041">MVNNTDFNDAQQSYFDLTDLDQNTHLPNIDLSPLPNHDTLQDLNYFPTDTHQAINNSAFSGGGSFSEQSVDQQDVTYGSHLSQYPSSNNWNDQGHTNYVPVDSDGLFSYLDNSQDHSVGTYPGYNMATDTAPIESGHTAGDRPKLQCSVPECSQDREFPSESALQKHEAKHSKPYICQVPNCKHTRFGDKGGLDRHSREVHGSQTHCCPITSCKRHVRGFPRKYNLFEHQKRCHSSPSPDLTPPSIPRQQNHTSDDMTGEQESYESGSSADMATGGGRRLREKLENLYKMRAEIDLDIKALKRSLHLLGEDSP</sequence>
<dbReference type="SMART" id="SM00355">
    <property type="entry name" value="ZnF_C2H2"/>
    <property type="match status" value="3"/>
</dbReference>
<dbReference type="InterPro" id="IPR059009">
    <property type="entry name" value="Znf_C2H2_17_1st"/>
</dbReference>
<name>A0A3D8QRH0_9HELO</name>
<dbReference type="Proteomes" id="UP000256328">
    <property type="component" value="Unassembled WGS sequence"/>
</dbReference>
<keyword evidence="4" id="KW-1185">Reference proteome</keyword>
<proteinExistence type="predicted"/>
<evidence type="ECO:0000313" key="4">
    <source>
        <dbReference type="Proteomes" id="UP000256328"/>
    </source>
</evidence>
<dbReference type="OrthoDB" id="5305647at2759"/>